<evidence type="ECO:0000313" key="2">
    <source>
        <dbReference type="Proteomes" id="UP000284706"/>
    </source>
</evidence>
<reference evidence="1 2" key="1">
    <citation type="journal article" date="2018" name="Evol. Lett.">
        <title>Horizontal gene cluster transfer increased hallucinogenic mushroom diversity.</title>
        <authorList>
            <person name="Reynolds H.T."/>
            <person name="Vijayakumar V."/>
            <person name="Gluck-Thaler E."/>
            <person name="Korotkin H.B."/>
            <person name="Matheny P.B."/>
            <person name="Slot J.C."/>
        </authorList>
    </citation>
    <scope>NUCLEOTIDE SEQUENCE [LARGE SCALE GENOMIC DNA]</scope>
    <source>
        <strain evidence="1 2">SRW20</strain>
    </source>
</reference>
<sequence>MSSSDHIFLFSSLESKGHSTARKVHLRRLYDILQLSIQRHDFERAKRIWGILAGCKEIDWKALWTTGLHILGENKADERHLEVSIDYLRAMMLQSPEDQEAILKELVFRLLLQGRCRDALDELELYLPSLPYQDNPILHIYAGLASLYLAQQNSAPSGECDRASLREAQNHLDHAKVLDPDNSVVAHFTAKVRMMPW</sequence>
<dbReference type="FunCoup" id="A0A409VH47">
    <property type="interactions" value="36"/>
</dbReference>
<dbReference type="Proteomes" id="UP000284706">
    <property type="component" value="Unassembled WGS sequence"/>
</dbReference>
<dbReference type="InParanoid" id="A0A409VH47"/>
<dbReference type="Pfam" id="PF04090">
    <property type="entry name" value="Rrn11"/>
    <property type="match status" value="1"/>
</dbReference>
<dbReference type="InterPro" id="IPR007224">
    <property type="entry name" value="TIF_Rrn11"/>
</dbReference>
<keyword evidence="2" id="KW-1185">Reference proteome</keyword>
<evidence type="ECO:0000313" key="1">
    <source>
        <dbReference type="EMBL" id="PPQ65577.1"/>
    </source>
</evidence>
<dbReference type="InterPro" id="IPR053029">
    <property type="entry name" value="RNA_pol_I-specific_init_factor"/>
</dbReference>
<dbReference type="AlphaFoldDB" id="A0A409VH47"/>
<dbReference type="PANTHER" id="PTHR28244:SF1">
    <property type="entry name" value="RNA POLYMERASE I-SPECIFIC TRANSCRIPTION INITIATION FACTOR RRN11"/>
    <property type="match status" value="1"/>
</dbReference>
<comment type="caution">
    <text evidence="1">The sequence shown here is derived from an EMBL/GenBank/DDBJ whole genome shotgun (WGS) entry which is preliminary data.</text>
</comment>
<proteinExistence type="predicted"/>
<dbReference type="GO" id="GO:0042790">
    <property type="term" value="P:nucleolar large rRNA transcription by RNA polymerase I"/>
    <property type="evidence" value="ECO:0007669"/>
    <property type="project" value="TreeGrafter"/>
</dbReference>
<dbReference type="GO" id="GO:0001164">
    <property type="term" value="F:RNA polymerase I core promoter sequence-specific DNA binding"/>
    <property type="evidence" value="ECO:0007669"/>
    <property type="project" value="InterPro"/>
</dbReference>
<dbReference type="OrthoDB" id="2159786at2759"/>
<evidence type="ECO:0008006" key="3">
    <source>
        <dbReference type="Google" id="ProtNLM"/>
    </source>
</evidence>
<protein>
    <recommendedName>
        <fullName evidence="3">ER membrane protein complex subunit 2</fullName>
    </recommendedName>
</protein>
<accession>A0A409VH47</accession>
<dbReference type="GO" id="GO:0001181">
    <property type="term" value="F:RNA polymerase I general transcription initiation factor activity"/>
    <property type="evidence" value="ECO:0007669"/>
    <property type="project" value="InterPro"/>
</dbReference>
<gene>
    <name evidence="1" type="ORF">CVT26_000526</name>
</gene>
<dbReference type="GO" id="GO:0070860">
    <property type="term" value="C:RNA polymerase I core factor complex"/>
    <property type="evidence" value="ECO:0007669"/>
    <property type="project" value="TreeGrafter"/>
</dbReference>
<organism evidence="1 2">
    <name type="scientific">Gymnopilus dilepis</name>
    <dbReference type="NCBI Taxonomy" id="231916"/>
    <lineage>
        <taxon>Eukaryota</taxon>
        <taxon>Fungi</taxon>
        <taxon>Dikarya</taxon>
        <taxon>Basidiomycota</taxon>
        <taxon>Agaricomycotina</taxon>
        <taxon>Agaricomycetes</taxon>
        <taxon>Agaricomycetidae</taxon>
        <taxon>Agaricales</taxon>
        <taxon>Agaricineae</taxon>
        <taxon>Hymenogastraceae</taxon>
        <taxon>Gymnopilus</taxon>
    </lineage>
</organism>
<name>A0A409VH47_9AGAR</name>
<dbReference type="EMBL" id="NHYE01005650">
    <property type="protein sequence ID" value="PPQ65577.1"/>
    <property type="molecule type" value="Genomic_DNA"/>
</dbReference>
<dbReference type="STRING" id="231916.A0A409VH47"/>
<dbReference type="PANTHER" id="PTHR28244">
    <property type="entry name" value="RNA POLYMERASE I-SPECIFIC TRANSCRIPTION INITIATION FACTOR RRN11"/>
    <property type="match status" value="1"/>
</dbReference>
<dbReference type="GO" id="GO:0017025">
    <property type="term" value="F:TBP-class protein binding"/>
    <property type="evidence" value="ECO:0007669"/>
    <property type="project" value="TreeGrafter"/>
</dbReference>